<feature type="region of interest" description="Disordered" evidence="1">
    <location>
        <begin position="18"/>
        <end position="37"/>
    </location>
</feature>
<dbReference type="OMA" id="GTYSECA"/>
<protein>
    <recommendedName>
        <fullName evidence="3">Apple domain-containing protein</fullName>
    </recommendedName>
</protein>
<reference evidence="4 5" key="1">
    <citation type="journal article" date="2011" name="PLoS Genet.">
        <title>Finished genome of the fungal wheat pathogen Mycosphaerella graminicola reveals dispensome structure, chromosome plasticity, and stealth pathogenesis.</title>
        <authorList>
            <person name="Goodwin S.B."/>
            <person name="Ben M'barek S."/>
            <person name="Dhillon B."/>
            <person name="Wittenberg A.H.J."/>
            <person name="Crane C.F."/>
            <person name="Hane J.K."/>
            <person name="Foster A.J."/>
            <person name="Van der Lee T.A.J."/>
            <person name="Grimwood J."/>
            <person name="Aerts A."/>
            <person name="Antoniw J."/>
            <person name="Bailey A."/>
            <person name="Bluhm B."/>
            <person name="Bowler J."/>
            <person name="Bristow J."/>
            <person name="van der Burgt A."/>
            <person name="Canto-Canche B."/>
            <person name="Churchill A.C.L."/>
            <person name="Conde-Ferraez L."/>
            <person name="Cools H.J."/>
            <person name="Coutinho P.M."/>
            <person name="Csukai M."/>
            <person name="Dehal P."/>
            <person name="De Wit P."/>
            <person name="Donzelli B."/>
            <person name="van de Geest H.C."/>
            <person name="van Ham R.C.H.J."/>
            <person name="Hammond-Kosack K.E."/>
            <person name="Henrissat B."/>
            <person name="Kilian A."/>
            <person name="Kobayashi A.K."/>
            <person name="Koopmann E."/>
            <person name="Kourmpetis Y."/>
            <person name="Kuzniar A."/>
            <person name="Lindquist E."/>
            <person name="Lombard V."/>
            <person name="Maliepaard C."/>
            <person name="Martins N."/>
            <person name="Mehrabi R."/>
            <person name="Nap J.P.H."/>
            <person name="Ponomarenko A."/>
            <person name="Rudd J.J."/>
            <person name="Salamov A."/>
            <person name="Schmutz J."/>
            <person name="Schouten H.J."/>
            <person name="Shapiro H."/>
            <person name="Stergiopoulos I."/>
            <person name="Torriani S.F.F."/>
            <person name="Tu H."/>
            <person name="de Vries R.P."/>
            <person name="Waalwijk C."/>
            <person name="Ware S.B."/>
            <person name="Wiebenga A."/>
            <person name="Zwiers L.-H."/>
            <person name="Oliver R.P."/>
            <person name="Grigoriev I.V."/>
            <person name="Kema G.H.J."/>
        </authorList>
    </citation>
    <scope>NUCLEOTIDE SEQUENCE [LARGE SCALE GENOMIC DNA]</scope>
    <source>
        <strain evidence="5">CBS 115943 / IPO323</strain>
    </source>
</reference>
<feature type="chain" id="PRO_5003395259" description="Apple domain-containing protein" evidence="2">
    <location>
        <begin position="20"/>
        <end position="371"/>
    </location>
</feature>
<accession>F9X146</accession>
<keyword evidence="2" id="KW-0732">Signal</keyword>
<dbReference type="EMBL" id="CM001196">
    <property type="protein sequence ID" value="EGP91325.1"/>
    <property type="molecule type" value="Genomic_DNA"/>
</dbReference>
<evidence type="ECO:0000259" key="3">
    <source>
        <dbReference type="PROSITE" id="PS50948"/>
    </source>
</evidence>
<dbReference type="RefSeq" id="XP_003856349.1">
    <property type="nucleotide sequence ID" value="XM_003856301.1"/>
</dbReference>
<sequence>MRSFTALAVGLAIVSPSSARSTAGPYTDLENRDTSTNPKSPVLGWFGRLFRKQAPPEACIRDEYYDFAYNSTFGRDFCMEFMTYPNTTVTETFTPISTTTTFTETRTYGSPTTVTVTSSPNTKSKRDTNGAMINDVFSRFQIAGAAAADENAQSASFSSACACQTYAGSTVTTTLTGSASVITKSGFANANGATTVTVTESDEATTVTVVPVQSSAAADPDVPAPTSAAEESNLPPSSSEAVAEPTGPSSPGSTPVAPVFSCPEDNNSTVSQLIGNERFDYLILCDTDITDDNFYNVLSYNSFSECAAACSVADRQFDFPVCKGFSYYDTNESQNCFLKATANNTVAAGNVDSAILQRIAVDRRDLFEMNG</sequence>
<feature type="domain" description="Apple" evidence="3">
    <location>
        <begin position="262"/>
        <end position="360"/>
    </location>
</feature>
<keyword evidence="5" id="KW-1185">Reference proteome</keyword>
<dbReference type="OrthoDB" id="3939858at2759"/>
<dbReference type="AlphaFoldDB" id="F9X146"/>
<dbReference type="InParanoid" id="F9X146"/>
<dbReference type="Proteomes" id="UP000008062">
    <property type="component" value="Chromosome 1"/>
</dbReference>
<evidence type="ECO:0000313" key="4">
    <source>
        <dbReference type="EMBL" id="EGP91325.1"/>
    </source>
</evidence>
<organism evidence="4 5">
    <name type="scientific">Zymoseptoria tritici (strain CBS 115943 / IPO323)</name>
    <name type="common">Speckled leaf blotch fungus</name>
    <name type="synonym">Septoria tritici</name>
    <dbReference type="NCBI Taxonomy" id="336722"/>
    <lineage>
        <taxon>Eukaryota</taxon>
        <taxon>Fungi</taxon>
        <taxon>Dikarya</taxon>
        <taxon>Ascomycota</taxon>
        <taxon>Pezizomycotina</taxon>
        <taxon>Dothideomycetes</taxon>
        <taxon>Dothideomycetidae</taxon>
        <taxon>Mycosphaerellales</taxon>
        <taxon>Mycosphaerellaceae</taxon>
        <taxon>Zymoseptoria</taxon>
    </lineage>
</organism>
<evidence type="ECO:0000256" key="1">
    <source>
        <dbReference type="SAM" id="MobiDB-lite"/>
    </source>
</evidence>
<dbReference type="KEGG" id="ztr:MYCGRDRAFT_89487"/>
<evidence type="ECO:0000313" key="5">
    <source>
        <dbReference type="Proteomes" id="UP000008062"/>
    </source>
</evidence>
<dbReference type="PROSITE" id="PS50948">
    <property type="entry name" value="PAN"/>
    <property type="match status" value="1"/>
</dbReference>
<feature type="signal peptide" evidence="2">
    <location>
        <begin position="1"/>
        <end position="19"/>
    </location>
</feature>
<proteinExistence type="predicted"/>
<dbReference type="HOGENOM" id="CLU_065293_0_0_1"/>
<feature type="compositionally biased region" description="Low complexity" evidence="1">
    <location>
        <begin position="214"/>
        <end position="229"/>
    </location>
</feature>
<dbReference type="GeneID" id="13402892"/>
<gene>
    <name evidence="4" type="ORF">MYCGRDRAFT_89487</name>
</gene>
<feature type="compositionally biased region" description="Low complexity" evidence="1">
    <location>
        <begin position="245"/>
        <end position="255"/>
    </location>
</feature>
<dbReference type="eggNOG" id="ENOG502SV9F">
    <property type="taxonomic scope" value="Eukaryota"/>
</dbReference>
<feature type="region of interest" description="Disordered" evidence="1">
    <location>
        <begin position="211"/>
        <end position="261"/>
    </location>
</feature>
<name>F9X146_ZYMTI</name>
<dbReference type="InterPro" id="IPR003609">
    <property type="entry name" value="Pan_app"/>
</dbReference>
<evidence type="ECO:0000256" key="2">
    <source>
        <dbReference type="SAM" id="SignalP"/>
    </source>
</evidence>